<dbReference type="InterPro" id="IPR050766">
    <property type="entry name" value="Bact_Lucif_Oxidored"/>
</dbReference>
<dbReference type="InterPro" id="IPR011251">
    <property type="entry name" value="Luciferase-like_dom"/>
</dbReference>
<feature type="domain" description="Luciferase-like" evidence="1">
    <location>
        <begin position="1"/>
        <end position="298"/>
    </location>
</feature>
<keyword evidence="2" id="KW-0560">Oxidoreductase</keyword>
<dbReference type="GO" id="GO:0004497">
    <property type="term" value="F:monooxygenase activity"/>
    <property type="evidence" value="ECO:0007669"/>
    <property type="project" value="UniProtKB-KW"/>
</dbReference>
<dbReference type="InterPro" id="IPR036661">
    <property type="entry name" value="Luciferase-like_sf"/>
</dbReference>
<dbReference type="RefSeq" id="WP_057898128.1">
    <property type="nucleotide sequence ID" value="NZ_FNDE01000042.1"/>
</dbReference>
<dbReference type="SUPFAM" id="SSF51679">
    <property type="entry name" value="Bacterial luciferase-like"/>
    <property type="match status" value="1"/>
</dbReference>
<evidence type="ECO:0000313" key="2">
    <source>
        <dbReference type="EMBL" id="SDH67684.1"/>
    </source>
</evidence>
<dbReference type="PANTHER" id="PTHR30137">
    <property type="entry name" value="LUCIFERASE-LIKE MONOOXYGENASE"/>
    <property type="match status" value="1"/>
</dbReference>
<sequence>MEFGLFTVFDNYKKMFNRTPEQFFHEVLEQTEYADQLGYNSVWFAEHHFSEYGILTTPQILLAVAAQRTKNIRLGISIVTLPFKNPIQVAEDYALLDVLSNGRINLGFGSGYLPHEFAGFNVDPADKALRFNDALAVIEKAWTGEKFSHSGDYYQFSNIKLEVLPKQKKVPIWIGTLSRRGAEFVAKMGYNIMGVPYVASNSLSELKEIIDNYKEAYHQAGHDESEINIPLAVHTFVAETREEAERVSKKHVNLYLDTRQYGRNATFEDLEKREHLLIGTPEDVINRLRKYQEAGCDHIMMLMNFGGLPHKEVLKSIEIVAKEVMPAFKNDTIKRKSVVTENSHIVTS</sequence>
<keyword evidence="2" id="KW-0503">Monooxygenase</keyword>
<dbReference type="OrthoDB" id="9814695at2"/>
<dbReference type="Pfam" id="PF00296">
    <property type="entry name" value="Bac_luciferase"/>
    <property type="match status" value="1"/>
</dbReference>
<dbReference type="PANTHER" id="PTHR30137:SF6">
    <property type="entry name" value="LUCIFERASE-LIKE MONOOXYGENASE"/>
    <property type="match status" value="1"/>
</dbReference>
<organism evidence="2 3">
    <name type="scientific">Aneurinibacillus thermoaerophilus</name>
    <dbReference type="NCBI Taxonomy" id="143495"/>
    <lineage>
        <taxon>Bacteria</taxon>
        <taxon>Bacillati</taxon>
        <taxon>Bacillota</taxon>
        <taxon>Bacilli</taxon>
        <taxon>Bacillales</taxon>
        <taxon>Paenibacillaceae</taxon>
        <taxon>Aneurinibacillus group</taxon>
        <taxon>Aneurinibacillus</taxon>
    </lineage>
</organism>
<dbReference type="GO" id="GO:0005829">
    <property type="term" value="C:cytosol"/>
    <property type="evidence" value="ECO:0007669"/>
    <property type="project" value="TreeGrafter"/>
</dbReference>
<accession>A0A1G8ECT4</accession>
<dbReference type="GO" id="GO:0016705">
    <property type="term" value="F:oxidoreductase activity, acting on paired donors, with incorporation or reduction of molecular oxygen"/>
    <property type="evidence" value="ECO:0007669"/>
    <property type="project" value="InterPro"/>
</dbReference>
<protein>
    <submittedName>
        <fullName evidence="2">Flavin-dependent oxidoreductase, luciferase family (Includes alkanesulfonate monooxygenase SsuD and methylene tetrahydromethanopterin reductase)</fullName>
    </submittedName>
</protein>
<proteinExistence type="predicted"/>
<dbReference type="Proteomes" id="UP000198956">
    <property type="component" value="Unassembled WGS sequence"/>
</dbReference>
<evidence type="ECO:0000313" key="3">
    <source>
        <dbReference type="Proteomes" id="UP000198956"/>
    </source>
</evidence>
<dbReference type="EMBL" id="FNDE01000042">
    <property type="protein sequence ID" value="SDH67684.1"/>
    <property type="molecule type" value="Genomic_DNA"/>
</dbReference>
<dbReference type="Gene3D" id="3.20.20.30">
    <property type="entry name" value="Luciferase-like domain"/>
    <property type="match status" value="1"/>
</dbReference>
<gene>
    <name evidence="2" type="ORF">SAMN04489735_104221</name>
</gene>
<dbReference type="AlphaFoldDB" id="A0A1G8ECT4"/>
<reference evidence="2 3" key="1">
    <citation type="submission" date="2016-10" db="EMBL/GenBank/DDBJ databases">
        <authorList>
            <person name="de Groot N.N."/>
        </authorList>
    </citation>
    <scope>NUCLEOTIDE SEQUENCE [LARGE SCALE GENOMIC DNA]</scope>
    <source>
        <strain evidence="2 3">L 420-91</strain>
    </source>
</reference>
<name>A0A1G8ECT4_ANETH</name>
<evidence type="ECO:0000259" key="1">
    <source>
        <dbReference type="Pfam" id="PF00296"/>
    </source>
</evidence>